<evidence type="ECO:0000259" key="1">
    <source>
        <dbReference type="Pfam" id="PF08937"/>
    </source>
</evidence>
<dbReference type="Gene3D" id="3.40.50.11200">
    <property type="match status" value="1"/>
</dbReference>
<dbReference type="Pfam" id="PF08937">
    <property type="entry name" value="ThsB_TIR"/>
    <property type="match status" value="1"/>
</dbReference>
<dbReference type="RefSeq" id="WP_019269093.1">
    <property type="nucleotide sequence ID" value="NZ_CP006959.1"/>
</dbReference>
<evidence type="ECO:0000313" key="2">
    <source>
        <dbReference type="EMBL" id="AJK51072.1"/>
    </source>
</evidence>
<feature type="domain" description="Thoeris protein ThsB TIR-like" evidence="1">
    <location>
        <begin position="6"/>
        <end position="100"/>
    </location>
</feature>
<dbReference type="InterPro" id="IPR036490">
    <property type="entry name" value="ThsB_TIR-like_sf"/>
</dbReference>
<gene>
    <name evidence="2" type="ORF">MCCG_0070</name>
</gene>
<dbReference type="SUPFAM" id="SSF52206">
    <property type="entry name" value="Hypothetical protein MTH538"/>
    <property type="match status" value="1"/>
</dbReference>
<evidence type="ECO:0000313" key="3">
    <source>
        <dbReference type="Proteomes" id="UP000031910"/>
    </source>
</evidence>
<reference evidence="2 3" key="1">
    <citation type="submission" date="2013-12" db="EMBL/GenBank/DDBJ databases">
        <authorList>
            <person name="Wang R."/>
            <person name="Li Y."/>
            <person name="Zheng H."/>
            <person name="Xin J."/>
        </authorList>
    </citation>
    <scope>NUCLEOTIDE SEQUENCE [LARGE SCALE GENOMIC DNA]</scope>
    <source>
        <strain evidence="2 3">87001</strain>
    </source>
</reference>
<organism evidence="2 3">
    <name type="scientific">Mycoplasma capricolum subsp. capripneumoniae 87001</name>
    <dbReference type="NCBI Taxonomy" id="1124992"/>
    <lineage>
        <taxon>Bacteria</taxon>
        <taxon>Bacillati</taxon>
        <taxon>Mycoplasmatota</taxon>
        <taxon>Mollicutes</taxon>
        <taxon>Mycoplasmataceae</taxon>
        <taxon>Mycoplasma</taxon>
    </lineage>
</organism>
<proteinExistence type="predicted"/>
<protein>
    <recommendedName>
        <fullName evidence="1">Thoeris protein ThsB TIR-like domain-containing protein</fullName>
    </recommendedName>
</protein>
<dbReference type="AlphaFoldDB" id="A0A9N7AUI6"/>
<keyword evidence="3" id="KW-1185">Reference proteome</keyword>
<dbReference type="KEGG" id="mcai:MCCG_0070"/>
<dbReference type="EMBL" id="CP006959">
    <property type="protein sequence ID" value="AJK51072.1"/>
    <property type="molecule type" value="Genomic_DNA"/>
</dbReference>
<dbReference type="InterPro" id="IPR015032">
    <property type="entry name" value="ThsB__TIR-like_domain"/>
</dbReference>
<dbReference type="Proteomes" id="UP000031910">
    <property type="component" value="Chromosome"/>
</dbReference>
<accession>A0A9N7AUI6</accession>
<name>A0A9N7AUI6_MYCCC</name>
<sequence length="156" mass="18159">MARKSFFSFHYDNDVWRVNVVRNSWVIRGKKKAGFIDKAEFEKTKLENELAIKKWIDKQLMGTSVTVALIGSETLNRKFVQYEIQESIKRKNGIIGISIGRIKNQNRLTSISQSPYTIVNEYRFIDICDGFYDYVLDDGYSNMGKWIEQAAKKKGK</sequence>